<comment type="caution">
    <text evidence="2">The sequence shown here is derived from an EMBL/GenBank/DDBJ whole genome shotgun (WGS) entry which is preliminary data.</text>
</comment>
<dbReference type="Pfam" id="PF01710">
    <property type="entry name" value="HTH_Tnp_IS630"/>
    <property type="match status" value="1"/>
</dbReference>
<dbReference type="InterPro" id="IPR036388">
    <property type="entry name" value="WH-like_DNA-bd_sf"/>
</dbReference>
<dbReference type="EMBL" id="NQJD01000025">
    <property type="protein sequence ID" value="TAA74469.1"/>
    <property type="molecule type" value="Genomic_DNA"/>
</dbReference>
<dbReference type="SUPFAM" id="SSF46689">
    <property type="entry name" value="Homeodomain-like"/>
    <property type="match status" value="1"/>
</dbReference>
<keyword evidence="3" id="KW-1185">Reference proteome</keyword>
<dbReference type="AlphaFoldDB" id="A0A521G0B5"/>
<reference evidence="2" key="1">
    <citation type="submission" date="2017-07" db="EMBL/GenBank/DDBJ databases">
        <title>The cable genome - Insights into the physiology and evolution of filamentous bacteria capable of sulfide oxidation via long distance electron transfer.</title>
        <authorList>
            <person name="Thorup C."/>
            <person name="Bjerg J.T."/>
            <person name="Schreiber L."/>
            <person name="Nielsen L.P."/>
            <person name="Kjeldsen K.U."/>
            <person name="Boesen T."/>
            <person name="Boggild A."/>
            <person name="Meysman F."/>
            <person name="Geelhoed J."/>
            <person name="Schramm A."/>
        </authorList>
    </citation>
    <scope>NUCLEOTIDE SEQUENCE [LARGE SCALE GENOMIC DNA]</scope>
    <source>
        <strain evidence="2">GS</strain>
    </source>
</reference>
<accession>A0A521G0B5</accession>
<protein>
    <submittedName>
        <fullName evidence="2">Transposase</fullName>
    </submittedName>
</protein>
<evidence type="ECO:0000313" key="2">
    <source>
        <dbReference type="EMBL" id="TAA74469.1"/>
    </source>
</evidence>
<dbReference type="Proteomes" id="UP000316238">
    <property type="component" value="Unassembled WGS sequence"/>
</dbReference>
<dbReference type="InterPro" id="IPR009057">
    <property type="entry name" value="Homeodomain-like_sf"/>
</dbReference>
<name>A0A521G0B5_9BACT</name>
<dbReference type="Gene3D" id="1.10.10.10">
    <property type="entry name" value="Winged helix-like DNA-binding domain superfamily/Winged helix DNA-binding domain"/>
    <property type="match status" value="1"/>
</dbReference>
<gene>
    <name evidence="2" type="ORF">CDV28_1251</name>
</gene>
<feature type="non-terminal residue" evidence="2">
    <location>
        <position position="94"/>
    </location>
</feature>
<feature type="domain" description="Transposase Synechocystis PCC 6803" evidence="1">
    <location>
        <begin position="4"/>
        <end position="94"/>
    </location>
</feature>
<evidence type="ECO:0000259" key="1">
    <source>
        <dbReference type="Pfam" id="PF01710"/>
    </source>
</evidence>
<proteinExistence type="predicted"/>
<dbReference type="InterPro" id="IPR002622">
    <property type="entry name" value="Transposase_14"/>
</dbReference>
<organism evidence="2 3">
    <name type="scientific">Candidatus Electronema aureum</name>
    <dbReference type="NCBI Taxonomy" id="2005002"/>
    <lineage>
        <taxon>Bacteria</taxon>
        <taxon>Pseudomonadati</taxon>
        <taxon>Thermodesulfobacteriota</taxon>
        <taxon>Desulfobulbia</taxon>
        <taxon>Desulfobulbales</taxon>
        <taxon>Desulfobulbaceae</taxon>
        <taxon>Candidatus Electronema</taxon>
    </lineage>
</organism>
<sequence length="94" mass="11073">MAKAYSNDLRKRVIKSYESGISKEEILDIFIISLDTLNRWIRKYKETGSVEPYKRTKYRAKKFSDEALLEHVLKNPSATLEERAMFFSVKHQSV</sequence>
<evidence type="ECO:0000313" key="3">
    <source>
        <dbReference type="Proteomes" id="UP000316238"/>
    </source>
</evidence>